<evidence type="ECO:0000256" key="1">
    <source>
        <dbReference type="ARBA" id="ARBA00022801"/>
    </source>
</evidence>
<evidence type="ECO:0000256" key="3">
    <source>
        <dbReference type="ARBA" id="ARBA00023098"/>
    </source>
</evidence>
<dbReference type="AlphaFoldDB" id="A0A0S2F8A8"/>
<feature type="short sequence motif" description="GXSXG" evidence="4">
    <location>
        <begin position="186"/>
        <end position="190"/>
    </location>
</feature>
<dbReference type="EMBL" id="CP011129">
    <property type="protein sequence ID" value="ALN79783.1"/>
    <property type="molecule type" value="Genomic_DNA"/>
</dbReference>
<evidence type="ECO:0000313" key="8">
    <source>
        <dbReference type="Proteomes" id="UP000060787"/>
    </source>
</evidence>
<dbReference type="InterPro" id="IPR021095">
    <property type="entry name" value="DUF3734"/>
</dbReference>
<feature type="compositionally biased region" description="Basic and acidic residues" evidence="5">
    <location>
        <begin position="37"/>
        <end position="72"/>
    </location>
</feature>
<dbReference type="PROSITE" id="PS51635">
    <property type="entry name" value="PNPLA"/>
    <property type="match status" value="1"/>
</dbReference>
<feature type="active site" description="Proton acceptor" evidence="4">
    <location>
        <position position="357"/>
    </location>
</feature>
<feature type="compositionally biased region" description="Low complexity" evidence="5">
    <location>
        <begin position="77"/>
        <end position="91"/>
    </location>
</feature>
<keyword evidence="8" id="KW-1185">Reference proteome</keyword>
<evidence type="ECO:0000256" key="2">
    <source>
        <dbReference type="ARBA" id="ARBA00022963"/>
    </source>
</evidence>
<feature type="region of interest" description="Disordered" evidence="5">
    <location>
        <begin position="1"/>
        <end position="142"/>
    </location>
</feature>
<dbReference type="GO" id="GO:0016042">
    <property type="term" value="P:lipid catabolic process"/>
    <property type="evidence" value="ECO:0007669"/>
    <property type="project" value="UniProtKB-UniRule"/>
</dbReference>
<feature type="short sequence motif" description="GXGXXG" evidence="4">
    <location>
        <begin position="159"/>
        <end position="164"/>
    </location>
</feature>
<dbReference type="Pfam" id="PF01734">
    <property type="entry name" value="Patatin"/>
    <property type="match status" value="1"/>
</dbReference>
<dbReference type="Pfam" id="PF12536">
    <property type="entry name" value="DUF3734"/>
    <property type="match status" value="1"/>
</dbReference>
<feature type="compositionally biased region" description="Pro residues" evidence="5">
    <location>
        <begin position="99"/>
        <end position="110"/>
    </location>
</feature>
<dbReference type="PANTHER" id="PTHR14226">
    <property type="entry name" value="NEUROPATHY TARGET ESTERASE/SWISS CHEESE D.MELANOGASTER"/>
    <property type="match status" value="1"/>
</dbReference>
<gene>
    <name evidence="7" type="ORF">LA76x_1627</name>
</gene>
<keyword evidence="1 4" id="KW-0378">Hydrolase</keyword>
<protein>
    <submittedName>
        <fullName evidence="7">Patatin-like phospholipase family protein</fullName>
    </submittedName>
</protein>
<dbReference type="CDD" id="cd07209">
    <property type="entry name" value="Pat_hypo_Ecoli_Z1214_like"/>
    <property type="match status" value="1"/>
</dbReference>
<keyword evidence="2 4" id="KW-0442">Lipid degradation</keyword>
<sequence>MGPDRRDVSEEAIAMPSSKRSTARTVSRAPRAAAEPPQREPAPRTPAKRDPKPATPAKKDPPTKAPARKEPPKQASRRGSAAVARAPAARATAKRVPKPVTPAKPKPRANPPELKQAPKPPPRRAASKHAASRAAKAAGERIRAETSVLPENIALVLQGGGALGAYQAGVYQGLYEAGIAPNWIAGISIGAFNTAIIAGNPPGKRMDALREFWATISQPTLLPSTTFGQEARFTDLDADTRAWLDTWEAWRAIVEGQHGFYRPRAWFGQDPFAAPGPAAASWYDTSPMIATLERMVDFDRLNDGGIRVSVGAVNVRTGNLEYFDNTRMRLDARHILASGALPPAFPAIEIDGEYYWDGGLVSNTPLSHVLTSSPRSDTLVFQVDLWNARGDLPQTLLDVAERQKEIQYSSRTRLITDTQRVFQHYRRLLRELLEEIPEDVRATNPWAQHAAELACDRRYSVIHLIYRERARIGHFKDYQFGRVAMREHWLSGQSDIARALAHPEWMQLPAGESAFVTHDATAP</sequence>
<dbReference type="eggNOG" id="COG1752">
    <property type="taxonomic scope" value="Bacteria"/>
</dbReference>
<dbReference type="Proteomes" id="UP000060787">
    <property type="component" value="Chromosome"/>
</dbReference>
<keyword evidence="3 4" id="KW-0443">Lipid metabolism</keyword>
<evidence type="ECO:0000256" key="4">
    <source>
        <dbReference type="PROSITE-ProRule" id="PRU01161"/>
    </source>
</evidence>
<dbReference type="GO" id="GO:0016787">
    <property type="term" value="F:hydrolase activity"/>
    <property type="evidence" value="ECO:0007669"/>
    <property type="project" value="UniProtKB-UniRule"/>
</dbReference>
<feature type="active site" description="Nucleophile" evidence="4">
    <location>
        <position position="188"/>
    </location>
</feature>
<dbReference type="STRING" id="84531.LA76x_1627"/>
<evidence type="ECO:0000313" key="7">
    <source>
        <dbReference type="EMBL" id="ALN79783.1"/>
    </source>
</evidence>
<dbReference type="InterPro" id="IPR016035">
    <property type="entry name" value="Acyl_Trfase/lysoPLipase"/>
</dbReference>
<feature type="compositionally biased region" description="Basic residues" evidence="5">
    <location>
        <begin position="121"/>
        <end position="131"/>
    </location>
</feature>
<dbReference type="InterPro" id="IPR050301">
    <property type="entry name" value="NTE"/>
</dbReference>
<dbReference type="KEGG" id="lab:LA76x_1627"/>
<dbReference type="SUPFAM" id="SSF52151">
    <property type="entry name" value="FabD/lysophospholipase-like"/>
    <property type="match status" value="1"/>
</dbReference>
<accession>A0A0S2F8A8</accession>
<organism evidence="7 8">
    <name type="scientific">Lysobacter antibioticus</name>
    <dbReference type="NCBI Taxonomy" id="84531"/>
    <lineage>
        <taxon>Bacteria</taxon>
        <taxon>Pseudomonadati</taxon>
        <taxon>Pseudomonadota</taxon>
        <taxon>Gammaproteobacteria</taxon>
        <taxon>Lysobacterales</taxon>
        <taxon>Lysobacteraceae</taxon>
        <taxon>Lysobacter</taxon>
    </lineage>
</organism>
<feature type="short sequence motif" description="DGA/G" evidence="4">
    <location>
        <begin position="357"/>
        <end position="359"/>
    </location>
</feature>
<name>A0A0S2F8A8_LYSAN</name>
<proteinExistence type="predicted"/>
<dbReference type="PANTHER" id="PTHR14226:SF57">
    <property type="entry name" value="BLR7027 PROTEIN"/>
    <property type="match status" value="1"/>
</dbReference>
<evidence type="ECO:0000256" key="5">
    <source>
        <dbReference type="SAM" id="MobiDB-lite"/>
    </source>
</evidence>
<feature type="domain" description="PNPLA" evidence="6">
    <location>
        <begin position="155"/>
        <end position="370"/>
    </location>
</feature>
<dbReference type="PATRIC" id="fig|84531.8.peg.1657"/>
<dbReference type="Gene3D" id="3.40.1090.10">
    <property type="entry name" value="Cytosolic phospholipase A2 catalytic domain"/>
    <property type="match status" value="2"/>
</dbReference>
<evidence type="ECO:0000259" key="6">
    <source>
        <dbReference type="PROSITE" id="PS51635"/>
    </source>
</evidence>
<reference evidence="7 8" key="1">
    <citation type="journal article" date="2015" name="BMC Genomics">
        <title>Comparative genomics and metabolic profiling of the genus Lysobacter.</title>
        <authorList>
            <person name="de Bruijn I."/>
            <person name="Cheng X."/>
            <person name="de Jager V."/>
            <person name="Exposito R.G."/>
            <person name="Watrous J."/>
            <person name="Patel N."/>
            <person name="Postma J."/>
            <person name="Dorrestein P.C."/>
            <person name="Kobayashi D."/>
            <person name="Raaijmakers J.M."/>
        </authorList>
    </citation>
    <scope>NUCLEOTIDE SEQUENCE [LARGE SCALE GENOMIC DNA]</scope>
    <source>
        <strain evidence="7 8">76</strain>
    </source>
</reference>
<dbReference type="InterPro" id="IPR002641">
    <property type="entry name" value="PNPLA_dom"/>
</dbReference>